<evidence type="ECO:0000256" key="3">
    <source>
        <dbReference type="ARBA" id="ARBA00022475"/>
    </source>
</evidence>
<comment type="caution">
    <text evidence="11">The sequence shown here is derived from an EMBL/GenBank/DDBJ whole genome shotgun (WGS) entry which is preliminary data.</text>
</comment>
<keyword evidence="4 8" id="KW-0762">Sugar transport</keyword>
<evidence type="ECO:0000256" key="4">
    <source>
        <dbReference type="ARBA" id="ARBA00022597"/>
    </source>
</evidence>
<dbReference type="PANTHER" id="PTHR33989">
    <property type="match status" value="1"/>
</dbReference>
<protein>
    <recommendedName>
        <fullName evidence="8">Permease IIC component</fullName>
    </recommendedName>
</protein>
<feature type="transmembrane region" description="Helical" evidence="9">
    <location>
        <begin position="184"/>
        <end position="204"/>
    </location>
</feature>
<feature type="transmembrane region" description="Helical" evidence="9">
    <location>
        <begin position="33"/>
        <end position="55"/>
    </location>
</feature>
<evidence type="ECO:0000256" key="8">
    <source>
        <dbReference type="PIRNR" id="PIRNR006351"/>
    </source>
</evidence>
<feature type="transmembrane region" description="Helical" evidence="9">
    <location>
        <begin position="103"/>
        <end position="122"/>
    </location>
</feature>
<feature type="transmembrane region" description="Helical" evidence="9">
    <location>
        <begin position="384"/>
        <end position="409"/>
    </location>
</feature>
<evidence type="ECO:0000256" key="2">
    <source>
        <dbReference type="ARBA" id="ARBA00022448"/>
    </source>
</evidence>
<evidence type="ECO:0000256" key="1">
    <source>
        <dbReference type="ARBA" id="ARBA00004651"/>
    </source>
</evidence>
<dbReference type="Pfam" id="PF02378">
    <property type="entry name" value="PTS_EIIC"/>
    <property type="match status" value="1"/>
</dbReference>
<dbReference type="RefSeq" id="WP_125757037.1">
    <property type="nucleotide sequence ID" value="NZ_JBHTOK010000067.1"/>
</dbReference>
<feature type="transmembrane region" description="Helical" evidence="9">
    <location>
        <begin position="142"/>
        <end position="164"/>
    </location>
</feature>
<evidence type="ECO:0000256" key="6">
    <source>
        <dbReference type="ARBA" id="ARBA00022989"/>
    </source>
</evidence>
<dbReference type="InterPro" id="IPR004501">
    <property type="entry name" value="PTS_EIIC_3"/>
</dbReference>
<keyword evidence="5 9" id="KW-0812">Transmembrane</keyword>
<evidence type="ECO:0000256" key="5">
    <source>
        <dbReference type="ARBA" id="ARBA00022692"/>
    </source>
</evidence>
<evidence type="ECO:0000313" key="11">
    <source>
        <dbReference type="EMBL" id="MFD1441362.1"/>
    </source>
</evidence>
<evidence type="ECO:0000313" key="12">
    <source>
        <dbReference type="Proteomes" id="UP001597212"/>
    </source>
</evidence>
<keyword evidence="6 9" id="KW-1133">Transmembrane helix</keyword>
<keyword evidence="7 8" id="KW-0472">Membrane</keyword>
<evidence type="ECO:0000256" key="9">
    <source>
        <dbReference type="SAM" id="Phobius"/>
    </source>
</evidence>
<name>A0ABW4CZT8_9LACO</name>
<evidence type="ECO:0000259" key="10">
    <source>
        <dbReference type="PROSITE" id="PS51105"/>
    </source>
</evidence>
<dbReference type="InterPro" id="IPR051088">
    <property type="entry name" value="PTS_Sugar-EIIC/EIIB"/>
</dbReference>
<keyword evidence="3 8" id="KW-1003">Cell membrane</keyword>
<comment type="function">
    <text evidence="8">The phosphoenolpyruvate-dependent sugar phosphotransferase system (PTS), a major carbohydrate active -transport system, catalyzes the phosphorylation of incoming sugar substrates concomitant with their translocation across the cell membrane.</text>
</comment>
<dbReference type="InterPro" id="IPR004796">
    <property type="entry name" value="PTS_IIC_cello"/>
</dbReference>
<organism evidence="11 12">
    <name type="scientific">Lacticaseibacillus hegangensis</name>
    <dbReference type="NCBI Taxonomy" id="2486010"/>
    <lineage>
        <taxon>Bacteria</taxon>
        <taxon>Bacillati</taxon>
        <taxon>Bacillota</taxon>
        <taxon>Bacilli</taxon>
        <taxon>Lactobacillales</taxon>
        <taxon>Lactobacillaceae</taxon>
        <taxon>Lacticaseibacillus</taxon>
    </lineage>
</organism>
<dbReference type="PANTHER" id="PTHR33989:SF4">
    <property type="entry name" value="PTS SYSTEM N,N'-DIACETYLCHITOBIOSE-SPECIFIC EIIC COMPONENT"/>
    <property type="match status" value="1"/>
</dbReference>
<feature type="transmembrane region" description="Helical" evidence="9">
    <location>
        <begin position="67"/>
        <end position="91"/>
    </location>
</feature>
<sequence>MQRITGFIEKRIAPPLIKFSNLKYVQVIQRNGLGIMSLLVIGSLFTLVASFPIPAWLTFLGDFRWTIAQAAGVGTSFIALYTVCTTSYALVEWYNKNRGEKTDIMPPMILAIASYLLLNPVQTVATVVKGSKTPGTFTGVSTAYMGAMGVFAGIIVGIVTVEIYRFFVNRHLTIKLPSNVPPMVSSAFVALIPSFVVIVFWWLIGSVLKINIPDAIANIFKPLISVSDTPWAMMIATLLNRGLWSVGIHGGNIVGGVLGTFWTQMVAANQAAFTKGIALPYTFTSIFQDVYIMTGMVPLSVALLLTKSKRYRGMGALGIVPAAFNIGEPLIFGLPIMLNPLMMIPFVLSSVVMDIAATVLVMLKWLPVPALSVPWITPAPIKAYLATGGNIWAVVFVLAGWVVTFMIYYPFVASLDKAERTGALKTDSLGTTGDESATEA</sequence>
<evidence type="ECO:0000256" key="7">
    <source>
        <dbReference type="ARBA" id="ARBA00023136"/>
    </source>
</evidence>
<keyword evidence="2 8" id="KW-0813">Transport</keyword>
<dbReference type="Proteomes" id="UP001597212">
    <property type="component" value="Unassembled WGS sequence"/>
</dbReference>
<comment type="subcellular location">
    <subcellularLocation>
        <location evidence="1">Cell membrane</location>
        <topology evidence="1">Multi-pass membrane protein</topology>
    </subcellularLocation>
</comment>
<dbReference type="InterPro" id="IPR003352">
    <property type="entry name" value="PTS_EIIC"/>
</dbReference>
<dbReference type="PROSITE" id="PS51105">
    <property type="entry name" value="PTS_EIIC_TYPE_3"/>
    <property type="match status" value="1"/>
</dbReference>
<reference evidence="12" key="1">
    <citation type="journal article" date="2019" name="Int. J. Syst. Evol. Microbiol.">
        <title>The Global Catalogue of Microorganisms (GCM) 10K type strain sequencing project: providing services to taxonomists for standard genome sequencing and annotation.</title>
        <authorList>
            <consortium name="The Broad Institute Genomics Platform"/>
            <consortium name="The Broad Institute Genome Sequencing Center for Infectious Disease"/>
            <person name="Wu L."/>
            <person name="Ma J."/>
        </authorList>
    </citation>
    <scope>NUCLEOTIDE SEQUENCE [LARGE SCALE GENOMIC DNA]</scope>
    <source>
        <strain evidence="12">CCM 8912</strain>
    </source>
</reference>
<gene>
    <name evidence="11" type="ORF">ACFQ5K_08250</name>
</gene>
<feature type="domain" description="PTS EIIC type-3" evidence="10">
    <location>
        <begin position="8"/>
        <end position="411"/>
    </location>
</feature>
<keyword evidence="12" id="KW-1185">Reference proteome</keyword>
<dbReference type="NCBIfam" id="TIGR00410">
    <property type="entry name" value="lacE"/>
    <property type="match status" value="1"/>
</dbReference>
<dbReference type="PIRSF" id="PIRSF006351">
    <property type="entry name" value="PTS_EIIC-Cellobiose"/>
    <property type="match status" value="1"/>
</dbReference>
<proteinExistence type="predicted"/>
<dbReference type="EMBL" id="JBHTOK010000067">
    <property type="protein sequence ID" value="MFD1441362.1"/>
    <property type="molecule type" value="Genomic_DNA"/>
</dbReference>
<accession>A0ABW4CZT8</accession>
<feature type="transmembrane region" description="Helical" evidence="9">
    <location>
        <begin position="286"/>
        <end position="305"/>
    </location>
</feature>